<dbReference type="PANTHER" id="PTHR33096">
    <property type="entry name" value="CXC2 DOMAIN-CONTAINING PROTEIN"/>
    <property type="match status" value="1"/>
</dbReference>
<evidence type="ECO:0000256" key="1">
    <source>
        <dbReference type="SAM" id="MobiDB-lite"/>
    </source>
</evidence>
<dbReference type="PANTHER" id="PTHR33096:SF1">
    <property type="entry name" value="CXC1-LIKE CYSTEINE CLUSTER ASSOCIATED WITH KDZ TRANSPOSASES DOMAIN-CONTAINING PROTEIN"/>
    <property type="match status" value="1"/>
</dbReference>
<dbReference type="CDD" id="cd19757">
    <property type="entry name" value="Bbox1"/>
    <property type="match status" value="1"/>
</dbReference>
<dbReference type="OrthoDB" id="3143151at2759"/>
<evidence type="ECO:0000313" key="3">
    <source>
        <dbReference type="EMBL" id="KAF6743742.1"/>
    </source>
</evidence>
<reference evidence="3 4" key="1">
    <citation type="submission" date="2020-07" db="EMBL/GenBank/DDBJ databases">
        <title>Comparative genomics of pyrophilous fungi reveals a link between fire events and developmental genes.</title>
        <authorList>
            <consortium name="DOE Joint Genome Institute"/>
            <person name="Steindorff A.S."/>
            <person name="Carver A."/>
            <person name="Calhoun S."/>
            <person name="Stillman K."/>
            <person name="Liu H."/>
            <person name="Lipzen A."/>
            <person name="Pangilinan J."/>
            <person name="Labutti K."/>
            <person name="Bruns T.D."/>
            <person name="Grigoriev I.V."/>
        </authorList>
    </citation>
    <scope>NUCLEOTIDE SEQUENCE [LARGE SCALE GENOMIC DNA]</scope>
    <source>
        <strain evidence="3 4">CBS 144469</strain>
    </source>
</reference>
<dbReference type="Pfam" id="PF18803">
    <property type="entry name" value="CxC2"/>
    <property type="match status" value="1"/>
</dbReference>
<feature type="region of interest" description="Disordered" evidence="1">
    <location>
        <begin position="1"/>
        <end position="72"/>
    </location>
</feature>
<dbReference type="InterPro" id="IPR040521">
    <property type="entry name" value="KDZ"/>
</dbReference>
<protein>
    <recommendedName>
        <fullName evidence="2">CxC2-like cysteine cluster KDZ transposase-associated domain-containing protein</fullName>
    </recommendedName>
</protein>
<keyword evidence="4" id="KW-1185">Reference proteome</keyword>
<feature type="compositionally biased region" description="Polar residues" evidence="1">
    <location>
        <begin position="11"/>
        <end position="23"/>
    </location>
</feature>
<accession>A0A8H6HCR1</accession>
<name>A0A8H6HCR1_9AGAR</name>
<gene>
    <name evidence="3" type="ORF">DFP72DRAFT_993656</name>
</gene>
<dbReference type="Proteomes" id="UP000521943">
    <property type="component" value="Unassembled WGS sequence"/>
</dbReference>
<organism evidence="3 4">
    <name type="scientific">Ephemerocybe angulata</name>
    <dbReference type="NCBI Taxonomy" id="980116"/>
    <lineage>
        <taxon>Eukaryota</taxon>
        <taxon>Fungi</taxon>
        <taxon>Dikarya</taxon>
        <taxon>Basidiomycota</taxon>
        <taxon>Agaricomycotina</taxon>
        <taxon>Agaricomycetes</taxon>
        <taxon>Agaricomycetidae</taxon>
        <taxon>Agaricales</taxon>
        <taxon>Agaricineae</taxon>
        <taxon>Psathyrellaceae</taxon>
        <taxon>Ephemerocybe</taxon>
    </lineage>
</organism>
<proteinExistence type="predicted"/>
<sequence>MMRPRKRKVQSPLTGGSTFSVSITPKGKRLSIKPSTRTKRALPGPTAKKRARIGSPALSSDSNSEVESDGHGPIQSLTIDISNMNLGTSKSQPDYMRSWMLNYKQYLAIMLEGEAIPNKLKCLLCGKRPITFRCLECIGPSYLCTACCESAHHSHPFHRIERWRGSSFEPSWLWSTGVVIHLGHNGAACPSQSPTDHRGNAVPLPYTPPDEDVTYGASPPGSRTLNGNPIIIIVHINGIHHLPISECKCVGADPFAFQLLRAGLYPSTEERPRSVFTFQLLDYYLTEILESRTPTHSFYAKLRRLTNEPFPGSVPDRYRELLRVGRQWRHLKELASFGFASSPGHPQAGELALFCAACPQPGINLPRGWQDDSRKWLFTRGLVMDGNFKSIHRMQKTAMRDVYLKAGGEGYMTAPGPYQEHIASTVEKKERSHCYDHRAIADREKPHKGCDVSGIGALACSRHGAFVPTSVVDFQKGERQMNVDYAVTQALRYGPISQAPSILLLYDIACQYSKNVLKRMTAGNHLLRPDELSKISWGIGTWHVHGHKEECMVRYSPSFIPGAGMTSGEILESLWSTLNEVGRATSVMTLPHRMEVLDSNMMDSNWKKMLGLVPYLSKNLIQSRKEADNARGDFDTLSKAASAEQITEWSAQMDDAVKGREKNVSSMDIFNVATTKRKTRKGTQATLMSDEQVSGGQTIGATKWIALGLDIQEQQLSTLLLVRRFGKLPTEAQSLEIETRRERLARRVKEFYKIADLLFPLLNVSELETTSPPYPHCTCDDEECSHSGETSNPLFEDEGLPEYVQLALPSTVKDRPTNWKSVAKKERELRGAQAFDCLEKIRLEVGHKTFLFRANIQLAYGKKERLRGYSAVASSNRAINYLRAVYRQCRWALTELGGSERLLQELRPLAPTDVKAIVRLYDNSVRNQRNSPPPWIWALKLEGDPNSQRYLEELHRVNWFRARARMMRWDEEHTLISEEMGWVLNYFRYQAKKSLSWASGEEQSPSAAAWSHRRSEMWKRLGSHAEASFKDARHRLDMYMASVASRDESEHSADSES</sequence>
<dbReference type="InterPro" id="IPR041457">
    <property type="entry name" value="CxC2_KDZ-assoc"/>
</dbReference>
<feature type="domain" description="CxC2-like cysteine cluster KDZ transposase-associated" evidence="2">
    <location>
        <begin position="230"/>
        <end position="307"/>
    </location>
</feature>
<evidence type="ECO:0000313" key="4">
    <source>
        <dbReference type="Proteomes" id="UP000521943"/>
    </source>
</evidence>
<dbReference type="Pfam" id="PF18758">
    <property type="entry name" value="KDZ"/>
    <property type="match status" value="1"/>
</dbReference>
<feature type="compositionally biased region" description="Basic residues" evidence="1">
    <location>
        <begin position="26"/>
        <end position="40"/>
    </location>
</feature>
<evidence type="ECO:0000259" key="2">
    <source>
        <dbReference type="Pfam" id="PF18803"/>
    </source>
</evidence>
<dbReference type="EMBL" id="JACGCI010000136">
    <property type="protein sequence ID" value="KAF6743742.1"/>
    <property type="molecule type" value="Genomic_DNA"/>
</dbReference>
<dbReference type="AlphaFoldDB" id="A0A8H6HCR1"/>
<comment type="caution">
    <text evidence="3">The sequence shown here is derived from an EMBL/GenBank/DDBJ whole genome shotgun (WGS) entry which is preliminary data.</text>
</comment>